<name>A0A1B6QJL4_SORBI</name>
<dbReference type="AlphaFoldDB" id="A0A1B6QJL4"/>
<reference evidence="1 2" key="1">
    <citation type="journal article" date="2009" name="Nature">
        <title>The Sorghum bicolor genome and the diversification of grasses.</title>
        <authorList>
            <person name="Paterson A.H."/>
            <person name="Bowers J.E."/>
            <person name="Bruggmann R."/>
            <person name="Dubchak I."/>
            <person name="Grimwood J."/>
            <person name="Gundlach H."/>
            <person name="Haberer G."/>
            <person name="Hellsten U."/>
            <person name="Mitros T."/>
            <person name="Poliakov A."/>
            <person name="Schmutz J."/>
            <person name="Spannagl M."/>
            <person name="Tang H."/>
            <person name="Wang X."/>
            <person name="Wicker T."/>
            <person name="Bharti A.K."/>
            <person name="Chapman J."/>
            <person name="Feltus F.A."/>
            <person name="Gowik U."/>
            <person name="Grigoriev I.V."/>
            <person name="Lyons E."/>
            <person name="Maher C.A."/>
            <person name="Martis M."/>
            <person name="Narechania A."/>
            <person name="Otillar R.P."/>
            <person name="Penning B.W."/>
            <person name="Salamov A.A."/>
            <person name="Wang Y."/>
            <person name="Zhang L."/>
            <person name="Carpita N.C."/>
            <person name="Freeling M."/>
            <person name="Gingle A.R."/>
            <person name="Hash C.T."/>
            <person name="Keller B."/>
            <person name="Klein P."/>
            <person name="Kresovich S."/>
            <person name="McCann M.C."/>
            <person name="Ming R."/>
            <person name="Peterson D.G."/>
            <person name="Mehboob-ur-Rahman"/>
            <person name="Ware D."/>
            <person name="Westhoff P."/>
            <person name="Mayer K.F."/>
            <person name="Messing J."/>
            <person name="Rokhsar D.S."/>
        </authorList>
    </citation>
    <scope>NUCLEOTIDE SEQUENCE [LARGE SCALE GENOMIC DNA]</scope>
    <source>
        <strain evidence="2">cv. BTx623</strain>
    </source>
</reference>
<evidence type="ECO:0000313" key="2">
    <source>
        <dbReference type="Proteomes" id="UP000000768"/>
    </source>
</evidence>
<protein>
    <submittedName>
        <fullName evidence="1">Uncharacterized protein</fullName>
    </submittedName>
</protein>
<keyword evidence="2" id="KW-1185">Reference proteome</keyword>
<sequence length="79" mass="8597">MRLDAGGVSVHGPHAWTRIRFVPLRIGSPFQPVAVDGDHGSRACLLPVEQSFAVVFHVGQALRVLAVHTAHLFALVYMI</sequence>
<accession>A0A1B6QJL4</accession>
<dbReference type="EMBL" id="CM000760">
    <property type="protein sequence ID" value="KXG38106.1"/>
    <property type="molecule type" value="Genomic_DNA"/>
</dbReference>
<dbReference type="Proteomes" id="UP000000768">
    <property type="component" value="Chromosome 1"/>
</dbReference>
<reference evidence="2" key="2">
    <citation type="journal article" date="2018" name="Plant J.">
        <title>The Sorghum bicolor reference genome: improved assembly, gene annotations, a transcriptome atlas, and signatures of genome organization.</title>
        <authorList>
            <person name="McCormick R.F."/>
            <person name="Truong S.K."/>
            <person name="Sreedasyam A."/>
            <person name="Jenkins J."/>
            <person name="Shu S."/>
            <person name="Sims D."/>
            <person name="Kennedy M."/>
            <person name="Amirebrahimi M."/>
            <person name="Weers B.D."/>
            <person name="McKinley B."/>
            <person name="Mattison A."/>
            <person name="Morishige D.T."/>
            <person name="Grimwood J."/>
            <person name="Schmutz J."/>
            <person name="Mullet J.E."/>
        </authorList>
    </citation>
    <scope>NUCLEOTIDE SEQUENCE [LARGE SCALE GENOMIC DNA]</scope>
    <source>
        <strain evidence="2">cv. BTx623</strain>
    </source>
</reference>
<dbReference type="Gramene" id="KXG38106">
    <property type="protein sequence ID" value="KXG38106"/>
    <property type="gene ID" value="SORBI_3001G181400"/>
</dbReference>
<dbReference type="InParanoid" id="A0A1B6QJL4"/>
<organism evidence="1 2">
    <name type="scientific">Sorghum bicolor</name>
    <name type="common">Sorghum</name>
    <name type="synonym">Sorghum vulgare</name>
    <dbReference type="NCBI Taxonomy" id="4558"/>
    <lineage>
        <taxon>Eukaryota</taxon>
        <taxon>Viridiplantae</taxon>
        <taxon>Streptophyta</taxon>
        <taxon>Embryophyta</taxon>
        <taxon>Tracheophyta</taxon>
        <taxon>Spermatophyta</taxon>
        <taxon>Magnoliopsida</taxon>
        <taxon>Liliopsida</taxon>
        <taxon>Poales</taxon>
        <taxon>Poaceae</taxon>
        <taxon>PACMAD clade</taxon>
        <taxon>Panicoideae</taxon>
        <taxon>Andropogonodae</taxon>
        <taxon>Andropogoneae</taxon>
        <taxon>Sorghinae</taxon>
        <taxon>Sorghum</taxon>
    </lineage>
</organism>
<gene>
    <name evidence="1" type="ORF">SORBI_3001G181400</name>
</gene>
<evidence type="ECO:0000313" key="1">
    <source>
        <dbReference type="EMBL" id="KXG38106.1"/>
    </source>
</evidence>
<proteinExistence type="predicted"/>